<dbReference type="EC" id="6.1.1.17" evidence="12"/>
<dbReference type="InterPro" id="IPR033910">
    <property type="entry name" value="GluRS_core"/>
</dbReference>
<dbReference type="HAMAP" id="MF_00022">
    <property type="entry name" value="Glu_tRNA_synth_type1"/>
    <property type="match status" value="1"/>
</dbReference>
<keyword evidence="4 12" id="KW-0963">Cytoplasm</keyword>
<feature type="short sequence motif" description="'KMSKS' region" evidence="12">
    <location>
        <begin position="242"/>
        <end position="246"/>
    </location>
</feature>
<dbReference type="AlphaFoldDB" id="A0A9Q4KKB2"/>
<comment type="similarity">
    <text evidence="2 12">Belongs to the class-I aminoacyl-tRNA synthetase family. Glutamate--tRNA ligase type 1 subfamily.</text>
</comment>
<dbReference type="GO" id="GO:0006424">
    <property type="term" value="P:glutamyl-tRNA aminoacylation"/>
    <property type="evidence" value="ECO:0007669"/>
    <property type="project" value="UniProtKB-UniRule"/>
</dbReference>
<comment type="subunit">
    <text evidence="3 12">Monomer.</text>
</comment>
<keyword evidence="8 12" id="KW-0648">Protein biosynthesis</keyword>
<dbReference type="InterPro" id="IPR001412">
    <property type="entry name" value="aa-tRNA-synth_I_CS"/>
</dbReference>
<keyword evidence="6 12" id="KW-0547">Nucleotide-binding</keyword>
<evidence type="ECO:0000256" key="12">
    <source>
        <dbReference type="HAMAP-Rule" id="MF_00022"/>
    </source>
</evidence>
<dbReference type="SUPFAM" id="SSF48163">
    <property type="entry name" value="An anticodon-binding domain of class I aminoacyl-tRNA synthetases"/>
    <property type="match status" value="1"/>
</dbReference>
<dbReference type="SUPFAM" id="SSF52374">
    <property type="entry name" value="Nucleotidylyl transferase"/>
    <property type="match status" value="1"/>
</dbReference>
<evidence type="ECO:0000256" key="5">
    <source>
        <dbReference type="ARBA" id="ARBA00022598"/>
    </source>
</evidence>
<feature type="domain" description="Glutamyl/glutaminyl-tRNA synthetase class Ib catalytic" evidence="13">
    <location>
        <begin position="7"/>
        <end position="310"/>
    </location>
</feature>
<dbReference type="Pfam" id="PF19269">
    <property type="entry name" value="Anticodon_2"/>
    <property type="match status" value="1"/>
</dbReference>
<evidence type="ECO:0000259" key="13">
    <source>
        <dbReference type="Pfam" id="PF00749"/>
    </source>
</evidence>
<comment type="function">
    <text evidence="11">Aminoacylates tRNA(Gln) with glutamate. Does not aminoacylate tRNA(Glu).</text>
</comment>
<dbReference type="PANTHER" id="PTHR43311">
    <property type="entry name" value="GLUTAMATE--TRNA LIGASE"/>
    <property type="match status" value="1"/>
</dbReference>
<evidence type="ECO:0000259" key="14">
    <source>
        <dbReference type="Pfam" id="PF19269"/>
    </source>
</evidence>
<dbReference type="PROSITE" id="PS00178">
    <property type="entry name" value="AA_TRNA_LIGASE_I"/>
    <property type="match status" value="1"/>
</dbReference>
<evidence type="ECO:0000313" key="16">
    <source>
        <dbReference type="Proteomes" id="UP001075225"/>
    </source>
</evidence>
<dbReference type="InterPro" id="IPR049940">
    <property type="entry name" value="GluQ/Sye"/>
</dbReference>
<dbReference type="GO" id="GO:0005524">
    <property type="term" value="F:ATP binding"/>
    <property type="evidence" value="ECO:0007669"/>
    <property type="project" value="UniProtKB-UniRule"/>
</dbReference>
<name>A0A9Q4KKB2_9BACT</name>
<feature type="short sequence motif" description="'HIGH' region" evidence="12">
    <location>
        <begin position="13"/>
        <end position="23"/>
    </location>
</feature>
<dbReference type="InterPro" id="IPR045462">
    <property type="entry name" value="aa-tRNA-synth_I_cd-bd"/>
</dbReference>
<dbReference type="InterPro" id="IPR000924">
    <property type="entry name" value="Glu/Gln-tRNA-synth"/>
</dbReference>
<keyword evidence="9 12" id="KW-0030">Aminoacyl-tRNA synthetase</keyword>
<dbReference type="NCBIfam" id="TIGR00464">
    <property type="entry name" value="gltX_bact"/>
    <property type="match status" value="1"/>
</dbReference>
<dbReference type="PRINTS" id="PR00987">
    <property type="entry name" value="TRNASYNTHGLU"/>
</dbReference>
<dbReference type="InterPro" id="IPR014729">
    <property type="entry name" value="Rossmann-like_a/b/a_fold"/>
</dbReference>
<proteinExistence type="inferred from homology"/>
<comment type="subcellular location">
    <subcellularLocation>
        <location evidence="1 12">Cytoplasm</location>
    </subcellularLocation>
</comment>
<dbReference type="InterPro" id="IPR020058">
    <property type="entry name" value="Glu/Gln-tRNA-synth_Ib_cat-dom"/>
</dbReference>
<dbReference type="InterPro" id="IPR008925">
    <property type="entry name" value="aa_tRNA-synth_I_cd-bd_sf"/>
</dbReference>
<evidence type="ECO:0000256" key="4">
    <source>
        <dbReference type="ARBA" id="ARBA00022490"/>
    </source>
</evidence>
<gene>
    <name evidence="12 15" type="primary">gltX</name>
    <name evidence="15" type="ORF">O6B32_03515</name>
</gene>
<dbReference type="InterPro" id="IPR020751">
    <property type="entry name" value="aa-tRNA-synth_I_codon-bd_sub2"/>
</dbReference>
<feature type="domain" description="Aminoacyl-tRNA synthetase class I anticodon-binding" evidence="14">
    <location>
        <begin position="336"/>
        <end position="460"/>
    </location>
</feature>
<evidence type="ECO:0000256" key="6">
    <source>
        <dbReference type="ARBA" id="ARBA00022741"/>
    </source>
</evidence>
<evidence type="ECO:0000256" key="10">
    <source>
        <dbReference type="ARBA" id="ARBA00050184"/>
    </source>
</evidence>
<accession>A0A9Q4KKB2</accession>
<evidence type="ECO:0000256" key="7">
    <source>
        <dbReference type="ARBA" id="ARBA00022840"/>
    </source>
</evidence>
<evidence type="ECO:0000256" key="3">
    <source>
        <dbReference type="ARBA" id="ARBA00011245"/>
    </source>
</evidence>
<evidence type="ECO:0000256" key="9">
    <source>
        <dbReference type="ARBA" id="ARBA00023146"/>
    </source>
</evidence>
<dbReference type="EMBL" id="JAPXGO010000002">
    <property type="protein sequence ID" value="MCZ6159542.1"/>
    <property type="molecule type" value="Genomic_DNA"/>
</dbReference>
<dbReference type="PANTHER" id="PTHR43311:SF2">
    <property type="entry name" value="GLUTAMATE--TRNA LIGASE, MITOCHONDRIAL-RELATED"/>
    <property type="match status" value="1"/>
</dbReference>
<comment type="catalytic activity">
    <reaction evidence="12">
        <text>tRNA(Glu) + L-glutamate + ATP = L-glutamyl-tRNA(Glu) + AMP + diphosphate</text>
        <dbReference type="Rhea" id="RHEA:23540"/>
        <dbReference type="Rhea" id="RHEA-COMP:9663"/>
        <dbReference type="Rhea" id="RHEA-COMP:9680"/>
        <dbReference type="ChEBI" id="CHEBI:29985"/>
        <dbReference type="ChEBI" id="CHEBI:30616"/>
        <dbReference type="ChEBI" id="CHEBI:33019"/>
        <dbReference type="ChEBI" id="CHEBI:78442"/>
        <dbReference type="ChEBI" id="CHEBI:78520"/>
        <dbReference type="ChEBI" id="CHEBI:456215"/>
        <dbReference type="EC" id="6.1.1.17"/>
    </reaction>
</comment>
<sequence>MKGKIMIVTRFAPSPTGYLHIGGLRTALYNYLYARANNGKFLLRIEDTDLKRNKIEATNAIIEAFKWCKLDYDGELVYQSDRFDIYKKYIQKLLDEGKAYKCYMTKDELDELRKSQEAMKIRPKYDGRYRDFKGTPPAGIDPVIRIKAPISGTIEFKDGVKGEVKFNVDDMLDDFIIARSDGSPTYNFTVVIDDALMGVTDVIRGDDHLSNTPKQIILYEALGFKTPNFYHVAMINGPDGQKLSKRHGATDVMEYKKMGYLSEALLNFLVRLGWSHGDDEIFSIKELKELFDPHNLSKSSSSFNQSKLEWLNQHYIKNASFERLSHELKEFDLNLDEVKHAKLLIDSIKERSVTLLQMKEMANSILNKPQSYNEKAYKKFINENSLKLLASFSEILDKDMDALEYEELTNKFLEKNEAKLKDLAQPLRIAITGNSVSPSIFEVLEILGSDEVKQRIKNLINKSKEL</sequence>
<dbReference type="FunFam" id="3.40.50.620:FF:000007">
    <property type="entry name" value="Glutamate--tRNA ligase"/>
    <property type="match status" value="1"/>
</dbReference>
<dbReference type="InterPro" id="IPR004527">
    <property type="entry name" value="Glu-tRNA-ligase_bac/mito"/>
</dbReference>
<evidence type="ECO:0000256" key="1">
    <source>
        <dbReference type="ARBA" id="ARBA00004496"/>
    </source>
</evidence>
<dbReference type="Pfam" id="PF00749">
    <property type="entry name" value="tRNA-synt_1c"/>
    <property type="match status" value="1"/>
</dbReference>
<dbReference type="GO" id="GO:0008270">
    <property type="term" value="F:zinc ion binding"/>
    <property type="evidence" value="ECO:0007669"/>
    <property type="project" value="InterPro"/>
</dbReference>
<organism evidence="15 16">
    <name type="scientific">Campylobacter ureolyticus</name>
    <dbReference type="NCBI Taxonomy" id="827"/>
    <lineage>
        <taxon>Bacteria</taxon>
        <taxon>Pseudomonadati</taxon>
        <taxon>Campylobacterota</taxon>
        <taxon>Epsilonproteobacteria</taxon>
        <taxon>Campylobacterales</taxon>
        <taxon>Campylobacteraceae</taxon>
        <taxon>Campylobacter</taxon>
    </lineage>
</organism>
<dbReference type="GO" id="GO:0004818">
    <property type="term" value="F:glutamate-tRNA ligase activity"/>
    <property type="evidence" value="ECO:0007669"/>
    <property type="project" value="UniProtKB-UniRule"/>
</dbReference>
<evidence type="ECO:0000256" key="2">
    <source>
        <dbReference type="ARBA" id="ARBA00007894"/>
    </source>
</evidence>
<dbReference type="CDD" id="cd00808">
    <property type="entry name" value="GluRS_core"/>
    <property type="match status" value="1"/>
</dbReference>
<evidence type="ECO:0000256" key="11">
    <source>
        <dbReference type="ARBA" id="ARBA00054667"/>
    </source>
</evidence>
<reference evidence="15" key="1">
    <citation type="submission" date="2022-12" db="EMBL/GenBank/DDBJ databases">
        <title>Species Delineation and Comparative Genomics within the Campylobacter ureolyticus Complex.</title>
        <authorList>
            <person name="Maki J."/>
            <person name="Howard M."/>
            <person name="Connelly S."/>
            <person name="Hardy D.J."/>
            <person name="Cameron A."/>
        </authorList>
    </citation>
    <scope>NUCLEOTIDE SEQUENCE</scope>
    <source>
        <strain evidence="15">URMC_787</strain>
    </source>
</reference>
<comment type="caution">
    <text evidence="15">The sequence shown here is derived from an EMBL/GenBank/DDBJ whole genome shotgun (WGS) entry which is preliminary data.</text>
</comment>
<comment type="caution">
    <text evidence="12">Lacks conserved residue(s) required for the propagation of feature annotation.</text>
</comment>
<dbReference type="RefSeq" id="WP_269484604.1">
    <property type="nucleotide sequence ID" value="NZ_JAPXGO010000002.1"/>
</dbReference>
<feature type="binding site" evidence="12">
    <location>
        <position position="245"/>
    </location>
    <ligand>
        <name>ATP</name>
        <dbReference type="ChEBI" id="CHEBI:30616"/>
    </ligand>
</feature>
<keyword evidence="7 12" id="KW-0067">ATP-binding</keyword>
<dbReference type="Gene3D" id="3.40.50.620">
    <property type="entry name" value="HUPs"/>
    <property type="match status" value="1"/>
</dbReference>
<comment type="function">
    <text evidence="12">Catalyzes the attachment of glutamate to tRNA(Glu) in a two-step reaction: glutamate is first activated by ATP to form Glu-AMP and then transferred to the acceptor end of tRNA(Glu).</text>
</comment>
<dbReference type="GO" id="GO:0000049">
    <property type="term" value="F:tRNA binding"/>
    <property type="evidence" value="ECO:0007669"/>
    <property type="project" value="InterPro"/>
</dbReference>
<dbReference type="Proteomes" id="UP001075225">
    <property type="component" value="Unassembled WGS sequence"/>
</dbReference>
<dbReference type="Gene3D" id="1.10.10.350">
    <property type="match status" value="1"/>
</dbReference>
<evidence type="ECO:0000256" key="8">
    <source>
        <dbReference type="ARBA" id="ARBA00022917"/>
    </source>
</evidence>
<keyword evidence="5 12" id="KW-0436">Ligase</keyword>
<evidence type="ECO:0000313" key="15">
    <source>
        <dbReference type="EMBL" id="MCZ6159542.1"/>
    </source>
</evidence>
<dbReference type="GO" id="GO:0005829">
    <property type="term" value="C:cytosol"/>
    <property type="evidence" value="ECO:0007669"/>
    <property type="project" value="TreeGrafter"/>
</dbReference>
<comment type="catalytic activity">
    <reaction evidence="10">
        <text>tRNA(Glu) + L-glutamate + ATP = L-glutamyl-tRNA(Gln) + AMP + diphosphate</text>
        <dbReference type="Rhea" id="RHEA:51156"/>
        <dbReference type="Rhea" id="RHEA-COMP:9663"/>
        <dbReference type="Rhea" id="RHEA-COMP:9684"/>
        <dbReference type="ChEBI" id="CHEBI:29985"/>
        <dbReference type="ChEBI" id="CHEBI:30616"/>
        <dbReference type="ChEBI" id="CHEBI:33019"/>
        <dbReference type="ChEBI" id="CHEBI:78442"/>
        <dbReference type="ChEBI" id="CHEBI:78520"/>
        <dbReference type="ChEBI" id="CHEBI:456215"/>
    </reaction>
</comment>
<protein>
    <recommendedName>
        <fullName evidence="12">Glutamate--tRNA ligase</fullName>
        <ecNumber evidence="12">6.1.1.17</ecNumber>
    </recommendedName>
    <alternativeName>
        <fullName evidence="12">Glutamyl-tRNA synthetase</fullName>
        <shortName evidence="12">GluRS</shortName>
    </alternativeName>
</protein>